<dbReference type="CDD" id="cd02557">
    <property type="entry name" value="PseudoU_synth_ScRIB2"/>
    <property type="match status" value="1"/>
</dbReference>
<evidence type="ECO:0000259" key="2">
    <source>
        <dbReference type="Pfam" id="PF00849"/>
    </source>
</evidence>
<feature type="compositionally biased region" description="Basic residues" evidence="1">
    <location>
        <begin position="76"/>
        <end position="85"/>
    </location>
</feature>
<dbReference type="InterPro" id="IPR006145">
    <property type="entry name" value="PsdUridine_synth_RsuA/RluA"/>
</dbReference>
<dbReference type="Pfam" id="PF00849">
    <property type="entry name" value="PseudoU_synth_2"/>
    <property type="match status" value="1"/>
</dbReference>
<dbReference type="EMBL" id="CALLCH030000012">
    <property type="protein sequence ID" value="CAI4215033.1"/>
    <property type="molecule type" value="Genomic_DNA"/>
</dbReference>
<dbReference type="GO" id="GO:0003723">
    <property type="term" value="F:RNA binding"/>
    <property type="evidence" value="ECO:0007669"/>
    <property type="project" value="InterPro"/>
</dbReference>
<dbReference type="PANTHER" id="PTHR21600">
    <property type="entry name" value="MITOCHONDRIAL RNA PSEUDOURIDINE SYNTHASE"/>
    <property type="match status" value="1"/>
</dbReference>
<evidence type="ECO:0000313" key="3">
    <source>
        <dbReference type="EMBL" id="CAI4215033.1"/>
    </source>
</evidence>
<organism evidence="3 4">
    <name type="scientific">Parascedosporium putredinis</name>
    <dbReference type="NCBI Taxonomy" id="1442378"/>
    <lineage>
        <taxon>Eukaryota</taxon>
        <taxon>Fungi</taxon>
        <taxon>Dikarya</taxon>
        <taxon>Ascomycota</taxon>
        <taxon>Pezizomycotina</taxon>
        <taxon>Sordariomycetes</taxon>
        <taxon>Hypocreomycetidae</taxon>
        <taxon>Microascales</taxon>
        <taxon>Microascaceae</taxon>
        <taxon>Parascedosporium</taxon>
    </lineage>
</organism>
<dbReference type="InterPro" id="IPR050188">
    <property type="entry name" value="RluA_PseudoU_synthase"/>
</dbReference>
<proteinExistence type="predicted"/>
<dbReference type="PROSITE" id="PS01129">
    <property type="entry name" value="PSI_RLU"/>
    <property type="match status" value="1"/>
</dbReference>
<comment type="caution">
    <text evidence="3">The sequence shown here is derived from an EMBL/GenBank/DDBJ whole genome shotgun (WGS) entry which is preliminary data.</text>
</comment>
<keyword evidence="4" id="KW-1185">Reference proteome</keyword>
<feature type="domain" description="Pseudouridine synthase RsuA/RluA-like" evidence="2">
    <location>
        <begin position="130"/>
        <end position="283"/>
    </location>
</feature>
<name>A0A9P1M9S4_9PEZI</name>
<dbReference type="SUPFAM" id="SSF55120">
    <property type="entry name" value="Pseudouridine synthase"/>
    <property type="match status" value="1"/>
</dbReference>
<reference evidence="3" key="1">
    <citation type="submission" date="2022-11" db="EMBL/GenBank/DDBJ databases">
        <authorList>
            <person name="Scott C."/>
            <person name="Bruce N."/>
        </authorList>
    </citation>
    <scope>NUCLEOTIDE SEQUENCE</scope>
</reference>
<accession>A0A9P1M9S4</accession>
<feature type="region of interest" description="Disordered" evidence="1">
    <location>
        <begin position="47"/>
        <end position="92"/>
    </location>
</feature>
<dbReference type="Gene3D" id="3.30.2350.10">
    <property type="entry name" value="Pseudouridine synthase"/>
    <property type="match status" value="1"/>
</dbReference>
<dbReference type="GO" id="GO:0009982">
    <property type="term" value="F:pseudouridine synthase activity"/>
    <property type="evidence" value="ECO:0007669"/>
    <property type="project" value="InterPro"/>
</dbReference>
<dbReference type="PANTHER" id="PTHR21600:SF40">
    <property type="entry name" value="PSEUDOURIDYLATE SYNTHASE RPUSD2"/>
    <property type="match status" value="1"/>
</dbReference>
<dbReference type="Proteomes" id="UP000838763">
    <property type="component" value="Unassembled WGS sequence"/>
</dbReference>
<protein>
    <recommendedName>
        <fullName evidence="2">Pseudouridine synthase RsuA/RluA-like domain-containing protein</fullName>
    </recommendedName>
</protein>
<evidence type="ECO:0000313" key="4">
    <source>
        <dbReference type="Proteomes" id="UP000838763"/>
    </source>
</evidence>
<dbReference type="AlphaFoldDB" id="A0A9P1M9S4"/>
<dbReference type="GO" id="GO:0000455">
    <property type="term" value="P:enzyme-directed rRNA pseudouridine synthesis"/>
    <property type="evidence" value="ECO:0007669"/>
    <property type="project" value="TreeGrafter"/>
</dbReference>
<feature type="compositionally biased region" description="Polar residues" evidence="1">
    <location>
        <begin position="48"/>
        <end position="59"/>
    </location>
</feature>
<gene>
    <name evidence="3" type="ORF">PPNO1_LOCUS4753</name>
</gene>
<sequence>MSDTPAAGGAAVATVPAEPDALVDVGPGPAAVPLPPIEALALVKADTPTETAAASLPSNEPTPAPPASAAPTVAKTKTKKRKVKNPRNIPTTRVDRPADYYVRAIANGTVQVNAPVSGEPVRVLHEDDGMLVIVKPAGIPVHPAGRYGYNSVLEILKDERGRDFVPHPCHRLDRLTSGIMFIAKNPEAAEGLRAQIAGRTVRKEYIARVIGEFPDGEVVCDQPILQISPKLGLNRVDLAAADRPEGASAERVQGKPWLGKQGYSIVRCLPITGRTHQIRVHLQYIDGVEHADEDVISRLERMGKEEAADAVAYHDEMVDEYEKRRAEMMTGKIASLRYQAADGSWGYITPLPKWALPSEGIEGPVEVGSLDALINAANAAGPIDL</sequence>
<dbReference type="InterPro" id="IPR006224">
    <property type="entry name" value="PsdUridine_synth_RluA-like_CS"/>
</dbReference>
<dbReference type="OrthoDB" id="424794at2759"/>
<dbReference type="InterPro" id="IPR020103">
    <property type="entry name" value="PsdUridine_synth_cat_dom_sf"/>
</dbReference>
<evidence type="ECO:0000256" key="1">
    <source>
        <dbReference type="SAM" id="MobiDB-lite"/>
    </source>
</evidence>